<dbReference type="InterPro" id="IPR013324">
    <property type="entry name" value="RNA_pol_sigma_r3/r4-like"/>
</dbReference>
<dbReference type="NCBIfam" id="TIGR02937">
    <property type="entry name" value="sigma70-ECF"/>
    <property type="match status" value="1"/>
</dbReference>
<dbReference type="SUPFAM" id="SSF88659">
    <property type="entry name" value="Sigma3 and sigma4 domains of RNA polymerase sigma factors"/>
    <property type="match status" value="1"/>
</dbReference>
<dbReference type="Gene3D" id="1.10.10.10">
    <property type="entry name" value="Winged helix-like DNA-binding domain superfamily/Winged helix DNA-binding domain"/>
    <property type="match status" value="1"/>
</dbReference>
<dbReference type="InterPro" id="IPR007627">
    <property type="entry name" value="RNA_pol_sigma70_r2"/>
</dbReference>
<keyword evidence="8" id="KW-1185">Reference proteome</keyword>
<accession>A0AAP2E2N6</accession>
<dbReference type="Pfam" id="PF04542">
    <property type="entry name" value="Sigma70_r2"/>
    <property type="match status" value="1"/>
</dbReference>
<dbReference type="Pfam" id="PF08281">
    <property type="entry name" value="Sigma70_r4_2"/>
    <property type="match status" value="1"/>
</dbReference>
<sequence>MSVDREVVKSVKEGSVRAFELVYTAYVDRVYRFLYTLLRSGEDAREATQDVFVKLWDSREQLQEDRALSFYLFAICRNHAFNILRKRKSQAGVVEEYQRDQPSVTLSAEEGTEDTYSALLEEAIETLPPKRKRIFELCKIQGLSYKQAASTLQISDGTVEVQVAKAMKQIRLYMVKQDVSRVCE</sequence>
<evidence type="ECO:0000256" key="1">
    <source>
        <dbReference type="ARBA" id="ARBA00010641"/>
    </source>
</evidence>
<feature type="domain" description="RNA polymerase sigma factor 70 region 4 type 2" evidence="6">
    <location>
        <begin position="119"/>
        <end position="170"/>
    </location>
</feature>
<dbReference type="InterPro" id="IPR013325">
    <property type="entry name" value="RNA_pol_sigma_r2"/>
</dbReference>
<evidence type="ECO:0000256" key="3">
    <source>
        <dbReference type="ARBA" id="ARBA00023082"/>
    </source>
</evidence>
<comment type="caution">
    <text evidence="7">The sequence shown here is derived from an EMBL/GenBank/DDBJ whole genome shotgun (WGS) entry which is preliminary data.</text>
</comment>
<dbReference type="PANTHER" id="PTHR43133:SF46">
    <property type="entry name" value="RNA POLYMERASE SIGMA-70 FACTOR ECF SUBFAMILY"/>
    <property type="match status" value="1"/>
</dbReference>
<evidence type="ECO:0000256" key="2">
    <source>
        <dbReference type="ARBA" id="ARBA00023015"/>
    </source>
</evidence>
<reference evidence="7 8" key="1">
    <citation type="submission" date="2021-05" db="EMBL/GenBank/DDBJ databases">
        <title>A Polyphasic approach of four new species of the genus Ohtaekwangia: Ohtaekwangia histidinii sp. nov., Ohtaekwangia cretensis sp. nov., Ohtaekwangia indiensis sp. nov., Ohtaekwangia reichenbachii sp. nov. from diverse environment.</title>
        <authorList>
            <person name="Octaviana S."/>
        </authorList>
    </citation>
    <scope>NUCLEOTIDE SEQUENCE [LARGE SCALE GENOMIC DNA]</scope>
    <source>
        <strain evidence="7 8">PWU5</strain>
    </source>
</reference>
<dbReference type="EMBL" id="JAHESE010000046">
    <property type="protein sequence ID" value="MBT1711968.1"/>
    <property type="molecule type" value="Genomic_DNA"/>
</dbReference>
<feature type="domain" description="RNA polymerase sigma-70 region 2" evidence="5">
    <location>
        <begin position="23"/>
        <end position="88"/>
    </location>
</feature>
<dbReference type="GO" id="GO:0016987">
    <property type="term" value="F:sigma factor activity"/>
    <property type="evidence" value="ECO:0007669"/>
    <property type="project" value="UniProtKB-KW"/>
</dbReference>
<dbReference type="InterPro" id="IPR013249">
    <property type="entry name" value="RNA_pol_sigma70_r4_t2"/>
</dbReference>
<dbReference type="GO" id="GO:0006352">
    <property type="term" value="P:DNA-templated transcription initiation"/>
    <property type="evidence" value="ECO:0007669"/>
    <property type="project" value="InterPro"/>
</dbReference>
<dbReference type="CDD" id="cd06171">
    <property type="entry name" value="Sigma70_r4"/>
    <property type="match status" value="1"/>
</dbReference>
<evidence type="ECO:0000313" key="8">
    <source>
        <dbReference type="Proteomes" id="UP001319080"/>
    </source>
</evidence>
<dbReference type="Proteomes" id="UP001319080">
    <property type="component" value="Unassembled WGS sequence"/>
</dbReference>
<dbReference type="SUPFAM" id="SSF88946">
    <property type="entry name" value="Sigma2 domain of RNA polymerase sigma factors"/>
    <property type="match status" value="1"/>
</dbReference>
<evidence type="ECO:0000313" key="7">
    <source>
        <dbReference type="EMBL" id="MBT1711968.1"/>
    </source>
</evidence>
<dbReference type="Gene3D" id="1.10.1740.10">
    <property type="match status" value="1"/>
</dbReference>
<protein>
    <submittedName>
        <fullName evidence="7">RNA polymerase sigma-70 factor</fullName>
    </submittedName>
</protein>
<dbReference type="InterPro" id="IPR036388">
    <property type="entry name" value="WH-like_DNA-bd_sf"/>
</dbReference>
<dbReference type="GO" id="GO:0003677">
    <property type="term" value="F:DNA binding"/>
    <property type="evidence" value="ECO:0007669"/>
    <property type="project" value="InterPro"/>
</dbReference>
<gene>
    <name evidence="7" type="ORF">KK062_27240</name>
</gene>
<proteinExistence type="inferred from homology"/>
<organism evidence="7 8">
    <name type="scientific">Dawidia cretensis</name>
    <dbReference type="NCBI Taxonomy" id="2782350"/>
    <lineage>
        <taxon>Bacteria</taxon>
        <taxon>Pseudomonadati</taxon>
        <taxon>Bacteroidota</taxon>
        <taxon>Cytophagia</taxon>
        <taxon>Cytophagales</taxon>
        <taxon>Chryseotaleaceae</taxon>
        <taxon>Dawidia</taxon>
    </lineage>
</organism>
<dbReference type="InterPro" id="IPR039425">
    <property type="entry name" value="RNA_pol_sigma-70-like"/>
</dbReference>
<dbReference type="InterPro" id="IPR014284">
    <property type="entry name" value="RNA_pol_sigma-70_dom"/>
</dbReference>
<dbReference type="RefSeq" id="WP_254087536.1">
    <property type="nucleotide sequence ID" value="NZ_JAHESE010000046.1"/>
</dbReference>
<evidence type="ECO:0000259" key="6">
    <source>
        <dbReference type="Pfam" id="PF08281"/>
    </source>
</evidence>
<comment type="similarity">
    <text evidence="1">Belongs to the sigma-70 factor family. ECF subfamily.</text>
</comment>
<keyword evidence="3" id="KW-0731">Sigma factor</keyword>
<keyword evidence="2" id="KW-0805">Transcription regulation</keyword>
<keyword evidence="4" id="KW-0804">Transcription</keyword>
<name>A0AAP2E2N6_9BACT</name>
<dbReference type="InterPro" id="IPR014327">
    <property type="entry name" value="RNA_pol_sigma70_bacteroid"/>
</dbReference>
<dbReference type="AlphaFoldDB" id="A0AAP2E2N6"/>
<dbReference type="PANTHER" id="PTHR43133">
    <property type="entry name" value="RNA POLYMERASE ECF-TYPE SIGMA FACTO"/>
    <property type="match status" value="1"/>
</dbReference>
<evidence type="ECO:0000259" key="5">
    <source>
        <dbReference type="Pfam" id="PF04542"/>
    </source>
</evidence>
<evidence type="ECO:0000256" key="4">
    <source>
        <dbReference type="ARBA" id="ARBA00023163"/>
    </source>
</evidence>
<dbReference type="NCBIfam" id="TIGR02985">
    <property type="entry name" value="Sig70_bacteroi1"/>
    <property type="match status" value="1"/>
</dbReference>